<sequence>MRGLQRSVRDRPLAAVLATLIVSLIVSWRMAVRDWPWEIVFLVQPVAVLLIWFLITKRGVLALGFPGWDKSVGSAPAVLPKLMGADVRSGAQKLRALWIALLFSGAITGITSALFLVTGATTPMGVWLPRAGLFAALGAVVIGVLATALPEELVYRGVLVRLSESRWHPAVVIAVSSLLFSAAHAANLYSNGGSGHWVLMRLVELAVLGATLTWASLRTGALWIPLGWHAGANLAGYFVELVWVPQTVALWPVFLTSIATALLVIPLVLVLERLPPKRTPMWAVSS</sequence>
<evidence type="ECO:0000256" key="1">
    <source>
        <dbReference type="SAM" id="Phobius"/>
    </source>
</evidence>
<dbReference type="PANTHER" id="PTHR39430">
    <property type="entry name" value="MEMBRANE-ASSOCIATED PROTEASE-RELATED"/>
    <property type="match status" value="1"/>
</dbReference>
<accession>A0A3N3ZQB8</accession>
<dbReference type="AlphaFoldDB" id="A0A3N3ZQB8"/>
<keyword evidence="1" id="KW-0472">Membrane</keyword>
<protein>
    <submittedName>
        <fullName evidence="3">CPBP family intramembrane metalloprotease</fullName>
    </submittedName>
</protein>
<feature type="transmembrane region" description="Helical" evidence="1">
    <location>
        <begin position="222"/>
        <end position="243"/>
    </location>
</feature>
<name>A0A3N3ZQB8_9MICC</name>
<comment type="caution">
    <text evidence="3">The sequence shown here is derived from an EMBL/GenBank/DDBJ whole genome shotgun (WGS) entry which is preliminary data.</text>
</comment>
<feature type="transmembrane region" description="Helical" evidence="1">
    <location>
        <begin position="170"/>
        <end position="189"/>
    </location>
</feature>
<keyword evidence="3" id="KW-0645">Protease</keyword>
<organism evidence="3 4">
    <name type="scientific">Kocuria soli</name>
    <dbReference type="NCBI Taxonomy" id="2485125"/>
    <lineage>
        <taxon>Bacteria</taxon>
        <taxon>Bacillati</taxon>
        <taxon>Actinomycetota</taxon>
        <taxon>Actinomycetes</taxon>
        <taxon>Micrococcales</taxon>
        <taxon>Micrococcaceae</taxon>
        <taxon>Kocuria</taxon>
    </lineage>
</organism>
<dbReference type="InterPro" id="IPR003675">
    <property type="entry name" value="Rce1/LyrA-like_dom"/>
</dbReference>
<keyword evidence="1" id="KW-0812">Transmembrane</keyword>
<dbReference type="RefSeq" id="WP_123825139.1">
    <property type="nucleotide sequence ID" value="NZ_RKMF01000007.1"/>
</dbReference>
<feature type="transmembrane region" description="Helical" evidence="1">
    <location>
        <begin position="195"/>
        <end position="215"/>
    </location>
</feature>
<gene>
    <name evidence="3" type="ORF">EDL96_07340</name>
</gene>
<dbReference type="GO" id="GO:0006508">
    <property type="term" value="P:proteolysis"/>
    <property type="evidence" value="ECO:0007669"/>
    <property type="project" value="UniProtKB-KW"/>
</dbReference>
<dbReference type="GO" id="GO:0008237">
    <property type="term" value="F:metallopeptidase activity"/>
    <property type="evidence" value="ECO:0007669"/>
    <property type="project" value="UniProtKB-KW"/>
</dbReference>
<keyword evidence="4" id="KW-1185">Reference proteome</keyword>
<keyword evidence="1" id="KW-1133">Transmembrane helix</keyword>
<feature type="transmembrane region" description="Helical" evidence="1">
    <location>
        <begin position="37"/>
        <end position="55"/>
    </location>
</feature>
<proteinExistence type="predicted"/>
<dbReference type="OrthoDB" id="193898at2"/>
<evidence type="ECO:0000259" key="2">
    <source>
        <dbReference type="Pfam" id="PF02517"/>
    </source>
</evidence>
<dbReference type="GO" id="GO:0004175">
    <property type="term" value="F:endopeptidase activity"/>
    <property type="evidence" value="ECO:0007669"/>
    <property type="project" value="UniProtKB-ARBA"/>
</dbReference>
<dbReference type="EMBL" id="RKMF01000007">
    <property type="protein sequence ID" value="ROZ63340.1"/>
    <property type="molecule type" value="Genomic_DNA"/>
</dbReference>
<keyword evidence="3" id="KW-0482">Metalloprotease</keyword>
<feature type="transmembrane region" description="Helical" evidence="1">
    <location>
        <begin position="96"/>
        <end position="119"/>
    </location>
</feature>
<feature type="transmembrane region" description="Helical" evidence="1">
    <location>
        <begin position="12"/>
        <end position="31"/>
    </location>
</feature>
<dbReference type="GO" id="GO:0080120">
    <property type="term" value="P:CAAX-box protein maturation"/>
    <property type="evidence" value="ECO:0007669"/>
    <property type="project" value="UniProtKB-ARBA"/>
</dbReference>
<dbReference type="Proteomes" id="UP000270616">
    <property type="component" value="Unassembled WGS sequence"/>
</dbReference>
<feature type="domain" description="CAAX prenyl protease 2/Lysostaphin resistance protein A-like" evidence="2">
    <location>
        <begin position="137"/>
        <end position="234"/>
    </location>
</feature>
<evidence type="ECO:0000313" key="3">
    <source>
        <dbReference type="EMBL" id="ROZ63340.1"/>
    </source>
</evidence>
<dbReference type="Pfam" id="PF02517">
    <property type="entry name" value="Rce1-like"/>
    <property type="match status" value="1"/>
</dbReference>
<reference evidence="3 4" key="1">
    <citation type="submission" date="2018-10" db="EMBL/GenBank/DDBJ databases">
        <title>Kocuria sp. M5W7-7, whole genome shotgun sequence.</title>
        <authorList>
            <person name="Tuo L."/>
        </authorList>
    </citation>
    <scope>NUCLEOTIDE SEQUENCE [LARGE SCALE GENOMIC DNA]</scope>
    <source>
        <strain evidence="3 4">M5W7-7</strain>
    </source>
</reference>
<keyword evidence="3" id="KW-0378">Hydrolase</keyword>
<feature type="transmembrane region" description="Helical" evidence="1">
    <location>
        <begin position="131"/>
        <end position="149"/>
    </location>
</feature>
<dbReference type="PANTHER" id="PTHR39430:SF1">
    <property type="entry name" value="PROTEASE"/>
    <property type="match status" value="1"/>
</dbReference>
<feature type="transmembrane region" description="Helical" evidence="1">
    <location>
        <begin position="249"/>
        <end position="271"/>
    </location>
</feature>
<evidence type="ECO:0000313" key="4">
    <source>
        <dbReference type="Proteomes" id="UP000270616"/>
    </source>
</evidence>